<protein>
    <submittedName>
        <fullName evidence="2">Uncharacterized protein</fullName>
    </submittedName>
</protein>
<gene>
    <name evidence="2" type="ORF">HJC23_012053</name>
</gene>
<comment type="caution">
    <text evidence="2">The sequence shown here is derived from an EMBL/GenBank/DDBJ whole genome shotgun (WGS) entry which is preliminary data.</text>
</comment>
<keyword evidence="3" id="KW-1185">Reference proteome</keyword>
<evidence type="ECO:0000256" key="1">
    <source>
        <dbReference type="SAM" id="MobiDB-lite"/>
    </source>
</evidence>
<organism evidence="2 3">
    <name type="scientific">Cyclotella cryptica</name>
    <dbReference type="NCBI Taxonomy" id="29204"/>
    <lineage>
        <taxon>Eukaryota</taxon>
        <taxon>Sar</taxon>
        <taxon>Stramenopiles</taxon>
        <taxon>Ochrophyta</taxon>
        <taxon>Bacillariophyta</taxon>
        <taxon>Coscinodiscophyceae</taxon>
        <taxon>Thalassiosirophycidae</taxon>
        <taxon>Stephanodiscales</taxon>
        <taxon>Stephanodiscaceae</taxon>
        <taxon>Cyclotella</taxon>
    </lineage>
</organism>
<evidence type="ECO:0000313" key="3">
    <source>
        <dbReference type="Proteomes" id="UP001516023"/>
    </source>
</evidence>
<proteinExistence type="predicted"/>
<feature type="compositionally biased region" description="Polar residues" evidence="1">
    <location>
        <begin position="1"/>
        <end position="15"/>
    </location>
</feature>
<name>A0ABD3NX66_9STRA</name>
<accession>A0ABD3NX66</accession>
<sequence length="204" mass="23199">MDRFSQNNQPPTTGCSKKVVSEGARRLETADTKAQFQGNALLEEWPHRVSYIDSDDISLCMRDTRKEVSFSQYSSLHVYPVHEVENNKSFKNSERRVFQAQAVYEACRIQDLISSCPYEGGKAIRYLTDRNLLKTEEMLGIESMLAGAERVLKDRLKHTAFVLDKQRELKGKNDVNIAEELAKAAINRSQKNSEKARLRAALAT</sequence>
<feature type="region of interest" description="Disordered" evidence="1">
    <location>
        <begin position="1"/>
        <end position="20"/>
    </location>
</feature>
<dbReference type="Proteomes" id="UP001516023">
    <property type="component" value="Unassembled WGS sequence"/>
</dbReference>
<reference evidence="2 3" key="1">
    <citation type="journal article" date="2020" name="G3 (Bethesda)">
        <title>Improved Reference Genome for Cyclotella cryptica CCMP332, a Model for Cell Wall Morphogenesis, Salinity Adaptation, and Lipid Production in Diatoms (Bacillariophyta).</title>
        <authorList>
            <person name="Roberts W.R."/>
            <person name="Downey K.M."/>
            <person name="Ruck E.C."/>
            <person name="Traller J.C."/>
            <person name="Alverson A.J."/>
        </authorList>
    </citation>
    <scope>NUCLEOTIDE SEQUENCE [LARGE SCALE GENOMIC DNA]</scope>
    <source>
        <strain evidence="2 3">CCMP332</strain>
    </source>
</reference>
<dbReference type="AlphaFoldDB" id="A0ABD3NX66"/>
<dbReference type="EMBL" id="JABMIG020000364">
    <property type="protein sequence ID" value="KAL3780041.1"/>
    <property type="molecule type" value="Genomic_DNA"/>
</dbReference>
<evidence type="ECO:0000313" key="2">
    <source>
        <dbReference type="EMBL" id="KAL3780041.1"/>
    </source>
</evidence>